<evidence type="ECO:0000256" key="10">
    <source>
        <dbReference type="ARBA" id="ARBA00022833"/>
    </source>
</evidence>
<dbReference type="CDD" id="cd17920">
    <property type="entry name" value="DEXHc_RecQ"/>
    <property type="match status" value="1"/>
</dbReference>
<comment type="subcellular location">
    <subcellularLocation>
        <location evidence="2">Nucleus</location>
    </subcellularLocation>
</comment>
<keyword evidence="14" id="KW-0413">Isomerase</keyword>
<keyword evidence="4" id="KW-0235">DNA replication</keyword>
<comment type="catalytic activity">
    <reaction evidence="18">
        <text>ATP + H2O = ADP + phosphate + H(+)</text>
        <dbReference type="Rhea" id="RHEA:13065"/>
        <dbReference type="ChEBI" id="CHEBI:15377"/>
        <dbReference type="ChEBI" id="CHEBI:15378"/>
        <dbReference type="ChEBI" id="CHEBI:30616"/>
        <dbReference type="ChEBI" id="CHEBI:43474"/>
        <dbReference type="ChEBI" id="CHEBI:456216"/>
    </reaction>
</comment>
<dbReference type="GO" id="GO:0005737">
    <property type="term" value="C:cytoplasm"/>
    <property type="evidence" value="ECO:0007669"/>
    <property type="project" value="TreeGrafter"/>
</dbReference>
<dbReference type="InterPro" id="IPR001650">
    <property type="entry name" value="Helicase_C-like"/>
</dbReference>
<evidence type="ECO:0000256" key="13">
    <source>
        <dbReference type="ARBA" id="ARBA00023204"/>
    </source>
</evidence>
<evidence type="ECO:0000256" key="14">
    <source>
        <dbReference type="ARBA" id="ARBA00023235"/>
    </source>
</evidence>
<comment type="cofactor">
    <cofactor evidence="1">
        <name>Zn(2+)</name>
        <dbReference type="ChEBI" id="CHEBI:29105"/>
    </cofactor>
</comment>
<dbReference type="STRING" id="690307.A0A1L9X199"/>
<evidence type="ECO:0000256" key="20">
    <source>
        <dbReference type="SAM" id="MobiDB-lite"/>
    </source>
</evidence>
<dbReference type="Pfam" id="PF00570">
    <property type="entry name" value="HRDC"/>
    <property type="match status" value="1"/>
</dbReference>
<dbReference type="SMART" id="SM00490">
    <property type="entry name" value="HELICc"/>
    <property type="match status" value="1"/>
</dbReference>
<evidence type="ECO:0000256" key="8">
    <source>
        <dbReference type="ARBA" id="ARBA00022801"/>
    </source>
</evidence>
<evidence type="ECO:0000259" key="21">
    <source>
        <dbReference type="PROSITE" id="PS50967"/>
    </source>
</evidence>
<dbReference type="EC" id="5.6.2.4" evidence="17"/>
<comment type="catalytic activity">
    <reaction evidence="16">
        <text>Couples ATP hydrolysis with the unwinding of duplex DNA by translocating in the 3'-5' direction.</text>
        <dbReference type="EC" id="5.6.2.4"/>
    </reaction>
</comment>
<dbReference type="InterPro" id="IPR036388">
    <property type="entry name" value="WH-like_DNA-bd_sf"/>
</dbReference>
<dbReference type="FunFam" id="3.40.50.300:FF:000340">
    <property type="entry name" value="Bloom syndrome, RecQ helicase"/>
    <property type="match status" value="1"/>
</dbReference>
<dbReference type="EMBL" id="KV878973">
    <property type="protein sequence ID" value="OJK02295.1"/>
    <property type="molecule type" value="Genomic_DNA"/>
</dbReference>
<dbReference type="PANTHER" id="PTHR13710">
    <property type="entry name" value="DNA HELICASE RECQ FAMILY MEMBER"/>
    <property type="match status" value="1"/>
</dbReference>
<keyword evidence="13" id="KW-0234">DNA repair</keyword>
<dbReference type="InterPro" id="IPR027417">
    <property type="entry name" value="P-loop_NTPase"/>
</dbReference>
<proteinExistence type="inferred from homology"/>
<keyword evidence="5" id="KW-0479">Metal-binding</keyword>
<dbReference type="InterPro" id="IPR011545">
    <property type="entry name" value="DEAD/DEAH_box_helicase_dom"/>
</dbReference>
<dbReference type="RefSeq" id="XP_020058634.1">
    <property type="nucleotide sequence ID" value="XM_020199291.1"/>
</dbReference>
<dbReference type="InterPro" id="IPR018982">
    <property type="entry name" value="RQC_domain"/>
</dbReference>
<evidence type="ECO:0000256" key="2">
    <source>
        <dbReference type="ARBA" id="ARBA00004123"/>
    </source>
</evidence>
<name>A0A1L9X199_ASPA1</name>
<dbReference type="Pfam" id="PF00271">
    <property type="entry name" value="Helicase_C"/>
    <property type="match status" value="1"/>
</dbReference>
<dbReference type="InterPro" id="IPR014001">
    <property type="entry name" value="Helicase_ATP-bd"/>
</dbReference>
<feature type="compositionally biased region" description="Polar residues" evidence="20">
    <location>
        <begin position="272"/>
        <end position="291"/>
    </location>
</feature>
<dbReference type="Pfam" id="PF00270">
    <property type="entry name" value="DEAD"/>
    <property type="match status" value="1"/>
</dbReference>
<dbReference type="OMA" id="PNHHNVI"/>
<dbReference type="PROSITE" id="PS51194">
    <property type="entry name" value="HELICASE_CTER"/>
    <property type="match status" value="1"/>
</dbReference>
<evidence type="ECO:0000259" key="22">
    <source>
        <dbReference type="PROSITE" id="PS51192"/>
    </source>
</evidence>
<keyword evidence="8" id="KW-0378">Hydrolase</keyword>
<dbReference type="InterPro" id="IPR032284">
    <property type="entry name" value="RecQ_Zn-bd"/>
</dbReference>
<evidence type="ECO:0000256" key="11">
    <source>
        <dbReference type="ARBA" id="ARBA00022840"/>
    </source>
</evidence>
<dbReference type="NCBIfam" id="TIGR00614">
    <property type="entry name" value="recQ_fam"/>
    <property type="match status" value="1"/>
</dbReference>
<dbReference type="Gene3D" id="1.10.150.80">
    <property type="entry name" value="HRDC domain"/>
    <property type="match status" value="1"/>
</dbReference>
<feature type="domain" description="HRDC" evidence="21">
    <location>
        <begin position="1318"/>
        <end position="1401"/>
    </location>
</feature>
<evidence type="ECO:0000313" key="24">
    <source>
        <dbReference type="EMBL" id="OJK02295.1"/>
    </source>
</evidence>
<evidence type="ECO:0000256" key="12">
    <source>
        <dbReference type="ARBA" id="ARBA00023125"/>
    </source>
</evidence>
<evidence type="ECO:0000256" key="6">
    <source>
        <dbReference type="ARBA" id="ARBA00022741"/>
    </source>
</evidence>
<sequence length="1541" mass="172067">MTKNNLTAHLKWLLQQGPALYPSLVSSEHEYQNSTTSSRSALPLSPVTTLPTSTAQIDGPFAIDDSQPTRGIEDQTVLNNDGEIDSESEEMARLVLTPGSGRKPRMLCLSKDSPNQTPKASKQRLAPEAPAKEPTTATKSIKASQSVPPSSVRSPKKTSVTPFRSKQKLEVQSPFSDFDVDTIDLTGDFDPTAFSSSTTDGFGEPQQLWTEEAAVRKNSPEKRGKKRKSDDYMSDLLSPRKSAPKARSSLKVARTAERLQPAPSPSPRKRLPQSTIDNYQRTPSRNLSQVIADSDEDGDDDLFDDWEAKDDMGLNPDESLYSILPKVDALDTHLPETIVRKPMQAAPISGMSEAVPSTSRILASSQQPSHISATVDSSPSVSLDKDVARFLSSSAASIEGMIVTFKDTLTKNSEIVYERAMKGEPAPELIVENKSLTEKIEAIEKLKQERAAYFSCDTKRQALKKTLMQAISQGGDPQTMPELAESRQLTAELEEIESNMRHALQRTDILSSLDSLHKGASRSGLEQSTSFSLAPRATSSNFTDTVRSSITKDVEEPVSKGSLRPTTGYNDARSEISTRVSDLSFKNPNATPSRRTFDYDDTTMLSDEDTFTRTMGSPTVATEKMDEFDLDDEDMLEAAEYFEDPSTNSANYLELQNRKVFAETSGNTPRIPATQKQQSQNTLWTQHAWTKDVKAALRDRFGLQGFRLNQLEAIDATLGGKDVFVLMPTGGGKSLCYQLPSVISSGMTRGVTIVISPLLSLMQDQVSHLNKLNIKAYVLNGETKKEERQRILGILSDFRPEKEIELLYITPEMVNKSQAIVRSLEKLRNNRKLARIVIDEAHCVSQWGHDFRPDYKELGELRTRLPGVPMMALTATATENVKLDVIHNLKMEGCEVLIQSFNRPNLSYEVRKKQKGSELLASVADIINSSYRHKSGIVYCLSRKTCESVASKLRQEYRIKAAHYHAGMSSEDRAEIQQAWQAGRTHVIVATIAFGMGIDKPDVRFVIHHSIPKSLEGYYQETGRAGRDGKRSGCYLFYTYKDTTTLFRMIDSSDGSKEQKDRQRLMLRMVVQYCENQTDCRRVQILGYFNEKFRRQDCNASCDNCKSDSVTELHDFSDHAASVIKLVRYFQNLDDKVTMSYCENMFRGTVKKFRSPQHRNAPGYGDGKGVAVGEVERLFYTLLREGALREDNVINGSKFVIQYIKLGSRATDYESGRVKLKLDVRVSPSGKGRRPTRSSRTDGSKDTVPQSTNVSSPVQAANQRRLARFRYQGTGDDSTDDADSDGFEKIRVAGRPRPDKKRTPGPPINQDRRFDQLDPLHKAVAEDFMVYAKNYCQDLVLQKGLRNQPFTDTILREMVIVFPKDLSELAAIPGIDPDKVIRYGSQLLKLVRDTQRRYEELRKERDDADGVVPDPNHHNVIYLNSSEDEDEFSDGGFLADHASNFDMNESVVSSRFFSSQQGPHATEESRNGGEGSGKGKPRKRQTSKRPRRYNTGAKAKPKTAGARRKSNDRADNRPSSTSARKLPKPKSATSRIGMMPV</sequence>
<keyword evidence="7" id="KW-0227">DNA damage</keyword>
<reference evidence="25" key="1">
    <citation type="journal article" date="2017" name="Genome Biol.">
        <title>Comparative genomics reveals high biological diversity and specific adaptations in the industrially and medically important fungal genus Aspergillus.</title>
        <authorList>
            <person name="de Vries R.P."/>
            <person name="Riley R."/>
            <person name="Wiebenga A."/>
            <person name="Aguilar-Osorio G."/>
            <person name="Amillis S."/>
            <person name="Uchima C.A."/>
            <person name="Anderluh G."/>
            <person name="Asadollahi M."/>
            <person name="Askin M."/>
            <person name="Barry K."/>
            <person name="Battaglia E."/>
            <person name="Bayram O."/>
            <person name="Benocci T."/>
            <person name="Braus-Stromeyer S.A."/>
            <person name="Caldana C."/>
            <person name="Canovas D."/>
            <person name="Cerqueira G.C."/>
            <person name="Chen F."/>
            <person name="Chen W."/>
            <person name="Choi C."/>
            <person name="Clum A."/>
            <person name="Dos Santos R.A."/>
            <person name="Damasio A.R."/>
            <person name="Diallinas G."/>
            <person name="Emri T."/>
            <person name="Fekete E."/>
            <person name="Flipphi M."/>
            <person name="Freyberg S."/>
            <person name="Gallo A."/>
            <person name="Gournas C."/>
            <person name="Habgood R."/>
            <person name="Hainaut M."/>
            <person name="Harispe M.L."/>
            <person name="Henrissat B."/>
            <person name="Hilden K.S."/>
            <person name="Hope R."/>
            <person name="Hossain A."/>
            <person name="Karabika E."/>
            <person name="Karaffa L."/>
            <person name="Karanyi Z."/>
            <person name="Krasevec N."/>
            <person name="Kuo A."/>
            <person name="Kusch H."/>
            <person name="LaButti K."/>
            <person name="Lagendijk E.L."/>
            <person name="Lapidus A."/>
            <person name="Levasseur A."/>
            <person name="Lindquist E."/>
            <person name="Lipzen A."/>
            <person name="Logrieco A.F."/>
            <person name="MacCabe A."/>
            <person name="Maekelae M.R."/>
            <person name="Malavazi I."/>
            <person name="Melin P."/>
            <person name="Meyer V."/>
            <person name="Mielnichuk N."/>
            <person name="Miskei M."/>
            <person name="Molnar A.P."/>
            <person name="Mule G."/>
            <person name="Ngan C.Y."/>
            <person name="Orejas M."/>
            <person name="Orosz E."/>
            <person name="Ouedraogo J.P."/>
            <person name="Overkamp K.M."/>
            <person name="Park H.-S."/>
            <person name="Perrone G."/>
            <person name="Piumi F."/>
            <person name="Punt P.J."/>
            <person name="Ram A.F."/>
            <person name="Ramon A."/>
            <person name="Rauscher S."/>
            <person name="Record E."/>
            <person name="Riano-Pachon D.M."/>
            <person name="Robert V."/>
            <person name="Roehrig J."/>
            <person name="Ruller R."/>
            <person name="Salamov A."/>
            <person name="Salih N.S."/>
            <person name="Samson R.A."/>
            <person name="Sandor E."/>
            <person name="Sanguinetti M."/>
            <person name="Schuetze T."/>
            <person name="Sepcic K."/>
            <person name="Shelest E."/>
            <person name="Sherlock G."/>
            <person name="Sophianopoulou V."/>
            <person name="Squina F.M."/>
            <person name="Sun H."/>
            <person name="Susca A."/>
            <person name="Todd R.B."/>
            <person name="Tsang A."/>
            <person name="Unkles S.E."/>
            <person name="van de Wiele N."/>
            <person name="van Rossen-Uffink D."/>
            <person name="Oliveira J.V."/>
            <person name="Vesth T.C."/>
            <person name="Visser J."/>
            <person name="Yu J.-H."/>
            <person name="Zhou M."/>
            <person name="Andersen M.R."/>
            <person name="Archer D.B."/>
            <person name="Baker S.E."/>
            <person name="Benoit I."/>
            <person name="Brakhage A.A."/>
            <person name="Braus G.H."/>
            <person name="Fischer R."/>
            <person name="Frisvad J.C."/>
            <person name="Goldman G.H."/>
            <person name="Houbraken J."/>
            <person name="Oakley B."/>
            <person name="Pocsi I."/>
            <person name="Scazzocchio C."/>
            <person name="Seiboth B."/>
            <person name="vanKuyk P.A."/>
            <person name="Wortman J."/>
            <person name="Dyer P.S."/>
            <person name="Grigoriev I.V."/>
        </authorList>
    </citation>
    <scope>NUCLEOTIDE SEQUENCE [LARGE SCALE GENOMIC DNA]</scope>
    <source>
        <strain evidence="25">ATCC 16872 / CBS 172.66 / WB 5094</strain>
    </source>
</reference>
<dbReference type="OrthoDB" id="10261556at2759"/>
<evidence type="ECO:0000256" key="19">
    <source>
        <dbReference type="ARBA" id="ARBA00073450"/>
    </source>
</evidence>
<keyword evidence="11" id="KW-0067">ATP-binding</keyword>
<feature type="region of interest" description="Disordered" evidence="20">
    <location>
        <begin position="31"/>
        <end position="73"/>
    </location>
</feature>
<dbReference type="VEuPathDB" id="FungiDB:ASPACDRAFT_24799"/>
<feature type="compositionally biased region" description="Polar residues" evidence="20">
    <location>
        <begin position="1247"/>
        <end position="1262"/>
    </location>
</feature>
<dbReference type="GO" id="GO:0005524">
    <property type="term" value="F:ATP binding"/>
    <property type="evidence" value="ECO:0007669"/>
    <property type="project" value="UniProtKB-KW"/>
</dbReference>
<dbReference type="GO" id="GO:0003677">
    <property type="term" value="F:DNA binding"/>
    <property type="evidence" value="ECO:0007669"/>
    <property type="project" value="UniProtKB-KW"/>
</dbReference>
<dbReference type="Proteomes" id="UP000184546">
    <property type="component" value="Unassembled WGS sequence"/>
</dbReference>
<evidence type="ECO:0000256" key="5">
    <source>
        <dbReference type="ARBA" id="ARBA00022723"/>
    </source>
</evidence>
<dbReference type="FunFam" id="3.40.50.300:FF:000537">
    <property type="entry name" value="Bloom syndrome RecQ-like helicase"/>
    <property type="match status" value="1"/>
</dbReference>
<feature type="domain" description="Helicase C-terminal" evidence="23">
    <location>
        <begin position="922"/>
        <end position="1071"/>
    </location>
</feature>
<dbReference type="GO" id="GO:0000724">
    <property type="term" value="P:double-strand break repair via homologous recombination"/>
    <property type="evidence" value="ECO:0007669"/>
    <property type="project" value="UniProtKB-ARBA"/>
</dbReference>
<dbReference type="Gene3D" id="3.40.50.300">
    <property type="entry name" value="P-loop containing nucleotide triphosphate hydrolases"/>
    <property type="match status" value="2"/>
</dbReference>
<dbReference type="Gene3D" id="1.10.10.10">
    <property type="entry name" value="Winged helix-like DNA-binding domain superfamily/Winged helix DNA-binding domain"/>
    <property type="match status" value="1"/>
</dbReference>
<accession>A0A1L9X199</accession>
<gene>
    <name evidence="24" type="ORF">ASPACDRAFT_24799</name>
</gene>
<evidence type="ECO:0000256" key="16">
    <source>
        <dbReference type="ARBA" id="ARBA00034617"/>
    </source>
</evidence>
<evidence type="ECO:0000256" key="1">
    <source>
        <dbReference type="ARBA" id="ARBA00001947"/>
    </source>
</evidence>
<dbReference type="SUPFAM" id="SSF47819">
    <property type="entry name" value="HRDC-like"/>
    <property type="match status" value="1"/>
</dbReference>
<keyword evidence="15" id="KW-0539">Nucleus</keyword>
<evidence type="ECO:0000259" key="23">
    <source>
        <dbReference type="PROSITE" id="PS51194"/>
    </source>
</evidence>
<evidence type="ECO:0000256" key="15">
    <source>
        <dbReference type="ARBA" id="ARBA00023242"/>
    </source>
</evidence>
<dbReference type="GO" id="GO:0005634">
    <property type="term" value="C:nucleus"/>
    <property type="evidence" value="ECO:0007669"/>
    <property type="project" value="UniProtKB-SubCell"/>
</dbReference>
<dbReference type="InterPro" id="IPR002464">
    <property type="entry name" value="DNA/RNA_helicase_DEAH_CS"/>
</dbReference>
<evidence type="ECO:0000256" key="9">
    <source>
        <dbReference type="ARBA" id="ARBA00022806"/>
    </source>
</evidence>
<evidence type="ECO:0000313" key="25">
    <source>
        <dbReference type="Proteomes" id="UP000184546"/>
    </source>
</evidence>
<keyword evidence="10" id="KW-0862">Zinc</keyword>
<feature type="compositionally biased region" description="Low complexity" evidence="20">
    <location>
        <begin position="40"/>
        <end position="55"/>
    </location>
</feature>
<feature type="region of interest" description="Disordered" evidence="20">
    <location>
        <begin position="554"/>
        <end position="600"/>
    </location>
</feature>
<feature type="compositionally biased region" description="Low complexity" evidence="20">
    <location>
        <begin position="126"/>
        <end position="161"/>
    </location>
</feature>
<evidence type="ECO:0000256" key="18">
    <source>
        <dbReference type="ARBA" id="ARBA00049360"/>
    </source>
</evidence>
<dbReference type="InterPro" id="IPR010997">
    <property type="entry name" value="HRDC-like_sf"/>
</dbReference>
<feature type="region of interest" description="Disordered" evidence="20">
    <location>
        <begin position="1224"/>
        <end position="1316"/>
    </location>
</feature>
<dbReference type="PROSITE" id="PS50967">
    <property type="entry name" value="HRDC"/>
    <property type="match status" value="1"/>
</dbReference>
<keyword evidence="6" id="KW-0547">Nucleotide-binding</keyword>
<evidence type="ECO:0000256" key="3">
    <source>
        <dbReference type="ARBA" id="ARBA00005446"/>
    </source>
</evidence>
<dbReference type="InterPro" id="IPR036390">
    <property type="entry name" value="WH_DNA-bd_sf"/>
</dbReference>
<dbReference type="SMART" id="SM00956">
    <property type="entry name" value="RQC"/>
    <property type="match status" value="1"/>
</dbReference>
<keyword evidence="25" id="KW-1185">Reference proteome</keyword>
<evidence type="ECO:0000256" key="7">
    <source>
        <dbReference type="ARBA" id="ARBA00022763"/>
    </source>
</evidence>
<keyword evidence="12" id="KW-0238">DNA-binding</keyword>
<dbReference type="GO" id="GO:0046872">
    <property type="term" value="F:metal ion binding"/>
    <property type="evidence" value="ECO:0007669"/>
    <property type="project" value="UniProtKB-KW"/>
</dbReference>
<dbReference type="Pfam" id="PF09382">
    <property type="entry name" value="RQC"/>
    <property type="match status" value="1"/>
</dbReference>
<feature type="region of interest" description="Disordered" evidence="20">
    <location>
        <begin position="191"/>
        <end position="300"/>
    </location>
</feature>
<dbReference type="PANTHER" id="PTHR13710:SF153">
    <property type="entry name" value="RECQ-LIKE DNA HELICASE BLM"/>
    <property type="match status" value="1"/>
</dbReference>
<feature type="compositionally biased region" description="Basic residues" evidence="20">
    <location>
        <begin position="1499"/>
        <end position="1508"/>
    </location>
</feature>
<protein>
    <recommendedName>
        <fullName evidence="19">RecQ-like DNA helicase BLM</fullName>
        <ecNumber evidence="17">5.6.2.4</ecNumber>
    </recommendedName>
</protein>
<feature type="region of interest" description="Disordered" evidence="20">
    <location>
        <begin position="97"/>
        <end position="171"/>
    </location>
</feature>
<feature type="compositionally biased region" description="Polar residues" evidence="20">
    <location>
        <begin position="564"/>
        <end position="594"/>
    </location>
</feature>
<organism evidence="24 25">
    <name type="scientific">Aspergillus aculeatus (strain ATCC 16872 / CBS 172.66 / WB 5094)</name>
    <dbReference type="NCBI Taxonomy" id="690307"/>
    <lineage>
        <taxon>Eukaryota</taxon>
        <taxon>Fungi</taxon>
        <taxon>Dikarya</taxon>
        <taxon>Ascomycota</taxon>
        <taxon>Pezizomycotina</taxon>
        <taxon>Eurotiomycetes</taxon>
        <taxon>Eurotiomycetidae</taxon>
        <taxon>Eurotiales</taxon>
        <taxon>Aspergillaceae</taxon>
        <taxon>Aspergillus</taxon>
        <taxon>Aspergillus subgen. Circumdati</taxon>
    </lineage>
</organism>
<evidence type="ECO:0000256" key="4">
    <source>
        <dbReference type="ARBA" id="ARBA00022705"/>
    </source>
</evidence>
<dbReference type="FunFam" id="1.10.10.10:FF:000495">
    <property type="entry name" value="RecQ family helicase MusN"/>
    <property type="match status" value="1"/>
</dbReference>
<dbReference type="FunFam" id="1.10.150.80:FF:000020">
    <property type="entry name" value="RecQ family helicase MusN"/>
    <property type="match status" value="1"/>
</dbReference>
<feature type="region of interest" description="Disordered" evidence="20">
    <location>
        <begin position="1402"/>
        <end position="1421"/>
    </location>
</feature>
<dbReference type="Pfam" id="PF16124">
    <property type="entry name" value="RecQ_Zn_bind"/>
    <property type="match status" value="1"/>
</dbReference>
<dbReference type="GeneID" id="30973105"/>
<evidence type="ECO:0000256" key="17">
    <source>
        <dbReference type="ARBA" id="ARBA00034808"/>
    </source>
</evidence>
<dbReference type="GO" id="GO:0006260">
    <property type="term" value="P:DNA replication"/>
    <property type="evidence" value="ECO:0007669"/>
    <property type="project" value="UniProtKB-KW"/>
</dbReference>
<dbReference type="CDD" id="cd18794">
    <property type="entry name" value="SF2_C_RecQ"/>
    <property type="match status" value="1"/>
</dbReference>
<feature type="compositionally biased region" description="Basic and acidic residues" evidence="20">
    <location>
        <begin position="213"/>
        <end position="222"/>
    </location>
</feature>
<dbReference type="SMART" id="SM00487">
    <property type="entry name" value="DEXDc"/>
    <property type="match status" value="1"/>
</dbReference>
<dbReference type="GO" id="GO:0005694">
    <property type="term" value="C:chromosome"/>
    <property type="evidence" value="ECO:0007669"/>
    <property type="project" value="TreeGrafter"/>
</dbReference>
<dbReference type="GO" id="GO:0043138">
    <property type="term" value="F:3'-5' DNA helicase activity"/>
    <property type="evidence" value="ECO:0007669"/>
    <property type="project" value="UniProtKB-EC"/>
</dbReference>
<feature type="compositionally biased region" description="Basic residues" evidence="20">
    <location>
        <begin position="1479"/>
        <end position="1492"/>
    </location>
</feature>
<dbReference type="GO" id="GO:0009378">
    <property type="term" value="F:four-way junction helicase activity"/>
    <property type="evidence" value="ECO:0007669"/>
    <property type="project" value="TreeGrafter"/>
</dbReference>
<keyword evidence="9" id="KW-0347">Helicase</keyword>
<dbReference type="PROSITE" id="PS00690">
    <property type="entry name" value="DEAH_ATP_HELICASE"/>
    <property type="match status" value="1"/>
</dbReference>
<dbReference type="GO" id="GO:0016787">
    <property type="term" value="F:hydrolase activity"/>
    <property type="evidence" value="ECO:0007669"/>
    <property type="project" value="UniProtKB-KW"/>
</dbReference>
<feature type="domain" description="Helicase ATP-binding" evidence="22">
    <location>
        <begin position="714"/>
        <end position="895"/>
    </location>
</feature>
<dbReference type="PROSITE" id="PS51192">
    <property type="entry name" value="HELICASE_ATP_BIND_1"/>
    <property type="match status" value="1"/>
</dbReference>
<dbReference type="SUPFAM" id="SSF52540">
    <property type="entry name" value="P-loop containing nucleoside triphosphate hydrolases"/>
    <property type="match status" value="1"/>
</dbReference>
<dbReference type="InterPro" id="IPR044876">
    <property type="entry name" value="HRDC_dom_sf"/>
</dbReference>
<feature type="region of interest" description="Disordered" evidence="20">
    <location>
        <begin position="1454"/>
        <end position="1541"/>
    </location>
</feature>
<dbReference type="InterPro" id="IPR004589">
    <property type="entry name" value="DNA_helicase_ATP-dep_RecQ"/>
</dbReference>
<dbReference type="SUPFAM" id="SSF46785">
    <property type="entry name" value="Winged helix' DNA-binding domain"/>
    <property type="match status" value="1"/>
</dbReference>
<comment type="similarity">
    <text evidence="3">Belongs to the helicase family. RecQ subfamily.</text>
</comment>
<dbReference type="InterPro" id="IPR002121">
    <property type="entry name" value="HRDC_dom"/>
</dbReference>